<gene>
    <name evidence="2" type="ORF">AWB78_01341</name>
</gene>
<dbReference type="CDD" id="cd00254">
    <property type="entry name" value="LT-like"/>
    <property type="match status" value="1"/>
</dbReference>
<organism evidence="2 3">
    <name type="scientific">Caballeronia calidae</name>
    <dbReference type="NCBI Taxonomy" id="1777139"/>
    <lineage>
        <taxon>Bacteria</taxon>
        <taxon>Pseudomonadati</taxon>
        <taxon>Pseudomonadota</taxon>
        <taxon>Betaproteobacteria</taxon>
        <taxon>Burkholderiales</taxon>
        <taxon>Burkholderiaceae</taxon>
        <taxon>Caballeronia</taxon>
    </lineage>
</organism>
<name>A0A158A745_9BURK</name>
<proteinExistence type="predicted"/>
<dbReference type="RefSeq" id="WP_062603362.1">
    <property type="nucleotide sequence ID" value="NZ_FCOX02000004.1"/>
</dbReference>
<evidence type="ECO:0000313" key="2">
    <source>
        <dbReference type="EMBL" id="SAK53593.1"/>
    </source>
</evidence>
<dbReference type="Gene3D" id="1.10.530.10">
    <property type="match status" value="1"/>
</dbReference>
<protein>
    <submittedName>
        <fullName evidence="2">Lytic transglycosylase, catalytic</fullName>
    </submittedName>
</protein>
<dbReference type="AlphaFoldDB" id="A0A158A745"/>
<dbReference type="EMBL" id="FCOX02000004">
    <property type="protein sequence ID" value="SAK53593.1"/>
    <property type="molecule type" value="Genomic_DNA"/>
</dbReference>
<feature type="domain" description="Transglycosylase SLT" evidence="1">
    <location>
        <begin position="473"/>
        <end position="573"/>
    </location>
</feature>
<keyword evidence="3" id="KW-1185">Reference proteome</keyword>
<comment type="caution">
    <text evidence="2">The sequence shown here is derived from an EMBL/GenBank/DDBJ whole genome shotgun (WGS) entry which is preliminary data.</text>
</comment>
<dbReference type="OrthoDB" id="6775714at2"/>
<sequence>MSNKPIIDIAIDDSQFREFYEMFQEYEERLAEMPEDWRRVDDTVRKAEKAMAGVSGASASSKEYLMIAAIQADAIAKGIDKATTANKSFAHSAKEGYSWMSKTEKSALNVAKSVFDMGKWLLKLGAIGGGVAGLGGIVGTMGMRELARGAVSDQREARGVGVTTGQYKAFSQDFGRYVDPSILNKVSNAQNSYEGRMWLGQATGFDQNRVTNESPDQLAIRVLTRAHEWWQKTTPEMRTEENMRSTGFSQSGMSLEDMRRIGNTPIEELRSAGKNYGADQGALNVSDKSTNAWYEFENQLQRAGNTIETALTTKLSELAPSLSDFSKSLTQDASKLINDILTPENLKGIEDGISSLTSYLGSPQCKEDIKSLAASVSSIASGAKGFAELINKVLNPFSDTPAAQSAQDQKQIGAGLSAAWADVKNGNLSGAWEKVNAPLPGAQPQGTMQEKLDAVRHGLNMPLDPKAHLAELNKQYGLPAGTLEGMWKKESSEGKNLTGPKLKGGDQAIGDFQFTAAAWKDWGKGGDRLSFNDEADAAGRYMSSLQKQYKGNIGKALAAYNWGPGNVNKAVADGGENWNNRLPNETANYLAQILSEIKRQNSSKPALKVTNSTSAQVAMQANAAGL</sequence>
<accession>A0A158A745</accession>
<dbReference type="Pfam" id="PF01464">
    <property type="entry name" value="SLT"/>
    <property type="match status" value="1"/>
</dbReference>
<dbReference type="Proteomes" id="UP000071859">
    <property type="component" value="Unassembled WGS sequence"/>
</dbReference>
<dbReference type="InterPro" id="IPR023346">
    <property type="entry name" value="Lysozyme-like_dom_sf"/>
</dbReference>
<dbReference type="InterPro" id="IPR008258">
    <property type="entry name" value="Transglycosylase_SLT_dom_1"/>
</dbReference>
<evidence type="ECO:0000259" key="1">
    <source>
        <dbReference type="Pfam" id="PF01464"/>
    </source>
</evidence>
<reference evidence="2" key="1">
    <citation type="submission" date="2016-01" db="EMBL/GenBank/DDBJ databases">
        <authorList>
            <person name="Peeters C."/>
        </authorList>
    </citation>
    <scope>NUCLEOTIDE SEQUENCE</scope>
    <source>
        <strain evidence="2">LMG 29321</strain>
    </source>
</reference>
<dbReference type="SUPFAM" id="SSF53955">
    <property type="entry name" value="Lysozyme-like"/>
    <property type="match status" value="1"/>
</dbReference>
<evidence type="ECO:0000313" key="3">
    <source>
        <dbReference type="Proteomes" id="UP000071859"/>
    </source>
</evidence>